<dbReference type="Gene3D" id="3.90.1570.10">
    <property type="entry name" value="tt1808, chain A"/>
    <property type="match status" value="1"/>
</dbReference>
<evidence type="ECO:0000259" key="1">
    <source>
        <dbReference type="Pfam" id="PF05685"/>
    </source>
</evidence>
<dbReference type="InterPro" id="IPR008538">
    <property type="entry name" value="Uma2"/>
</dbReference>
<proteinExistence type="predicted"/>
<dbReference type="AlphaFoldDB" id="A0AB33JYD3"/>
<dbReference type="PANTHER" id="PTHR35400">
    <property type="entry name" value="SLR1083 PROTEIN"/>
    <property type="match status" value="1"/>
</dbReference>
<accession>A0AB33JYD3</accession>
<evidence type="ECO:0000313" key="2">
    <source>
        <dbReference type="EMBL" id="BFP46463.1"/>
    </source>
</evidence>
<gene>
    <name evidence="2" type="ORF">KCMC57_28310</name>
</gene>
<protein>
    <recommendedName>
        <fullName evidence="1">Putative restriction endonuclease domain-containing protein</fullName>
    </recommendedName>
</protein>
<dbReference type="CDD" id="cd06260">
    <property type="entry name" value="DUF820-like"/>
    <property type="match status" value="1"/>
</dbReference>
<feature type="domain" description="Putative restriction endonuclease" evidence="1">
    <location>
        <begin position="27"/>
        <end position="182"/>
    </location>
</feature>
<dbReference type="Pfam" id="PF05685">
    <property type="entry name" value="Uma2"/>
    <property type="match status" value="1"/>
</dbReference>
<dbReference type="InterPro" id="IPR011335">
    <property type="entry name" value="Restrct_endonuc-II-like"/>
</dbReference>
<dbReference type="InterPro" id="IPR012296">
    <property type="entry name" value="Nuclease_put_TT1808"/>
</dbReference>
<dbReference type="PANTHER" id="PTHR35400:SF3">
    <property type="entry name" value="SLL1072 PROTEIN"/>
    <property type="match status" value="1"/>
</dbReference>
<organism evidence="2">
    <name type="scientific">Kitasatospora sp. CMC57</name>
    <dbReference type="NCBI Taxonomy" id="3231513"/>
    <lineage>
        <taxon>Bacteria</taxon>
        <taxon>Bacillati</taxon>
        <taxon>Actinomycetota</taxon>
        <taxon>Actinomycetes</taxon>
        <taxon>Kitasatosporales</taxon>
        <taxon>Streptomycetaceae</taxon>
        <taxon>Kitasatospora</taxon>
    </lineage>
</organism>
<dbReference type="EMBL" id="AP035881">
    <property type="protein sequence ID" value="BFP46463.1"/>
    <property type="molecule type" value="Genomic_DNA"/>
</dbReference>
<sequence>MSAAPQEYPYQQADPELALKYAIHHMKGDRAEIIEGVIEQVVPTWGHERAITSIRRQLDPRLIELDCEPGSGNLDLPGSANWYIPDLAVVPSRLVDAGGVLVPDQTLLVVEVTSESNGETDRVVKRRRYAEYGAPLYLLVDRQERACTLFCTPGPLGYTLVDGPHPFGTPVRLPQPFGVELATDRF</sequence>
<dbReference type="RefSeq" id="WP_407988872.1">
    <property type="nucleotide sequence ID" value="NZ_AP035881.2"/>
</dbReference>
<reference evidence="2" key="1">
    <citation type="submission" date="2024-07" db="EMBL/GenBank/DDBJ databases">
        <title>Complete genome sequences of cellulolytic bacteria, Kitasatospora sp. CMC57 and Streptomyces sp. CMC78, isolated from Japanese agricultural soil.</title>
        <authorList>
            <person name="Hashimoto T."/>
            <person name="Ito M."/>
            <person name="Iwamoto M."/>
            <person name="Fukahori D."/>
            <person name="Shoda T."/>
            <person name="Sakoda M."/>
            <person name="Morohoshi T."/>
            <person name="Mitsuboshi M."/>
            <person name="Nishizawa T."/>
        </authorList>
    </citation>
    <scope>NUCLEOTIDE SEQUENCE</scope>
    <source>
        <strain evidence="2">CMC57</strain>
    </source>
</reference>
<name>A0AB33JYD3_9ACTN</name>
<dbReference type="SUPFAM" id="SSF52980">
    <property type="entry name" value="Restriction endonuclease-like"/>
    <property type="match status" value="1"/>
</dbReference>